<organism evidence="1 2">
    <name type="scientific">Priestia endophytica DSM 13796</name>
    <dbReference type="NCBI Taxonomy" id="1121089"/>
    <lineage>
        <taxon>Bacteria</taxon>
        <taxon>Bacillati</taxon>
        <taxon>Bacillota</taxon>
        <taxon>Bacilli</taxon>
        <taxon>Bacillales</taxon>
        <taxon>Bacillaceae</taxon>
        <taxon>Priestia</taxon>
    </lineage>
</organism>
<accession>A0A1I5XKP3</accession>
<dbReference type="RefSeq" id="WP_061803400.1">
    <property type="nucleotide sequence ID" value="NZ_FOXX01000002.1"/>
</dbReference>
<dbReference type="Proteomes" id="UP000182762">
    <property type="component" value="Unassembled WGS sequence"/>
</dbReference>
<keyword evidence="2" id="KW-1185">Reference proteome</keyword>
<dbReference type="Pfam" id="PF07799">
    <property type="entry name" value="DUF1643"/>
    <property type="match status" value="1"/>
</dbReference>
<evidence type="ECO:0008006" key="3">
    <source>
        <dbReference type="Google" id="ProtNLM"/>
    </source>
</evidence>
<protein>
    <recommendedName>
        <fullName evidence="3">DUF1643 domain-containing protein</fullName>
    </recommendedName>
</protein>
<sequence length="174" mass="20460">MKREAIFDETGTYRYSLKRKWGNDRERKVAFITLYPDNADEIREDYVTSKCITFAKKWGFNAVECLNLFSYRAQKAEDLSDLDKEDAIGAETDRYLYYGTRNADLVIAAWGKNVFHDRENDIKQLFEGMDLACFSGQENHPSQLQFISYDTRLMPFELESEEPYLFSAFPSLYR</sequence>
<dbReference type="InterPro" id="IPR012441">
    <property type="entry name" value="DUF1643"/>
</dbReference>
<gene>
    <name evidence="1" type="ORF">SAMN02745910_00910</name>
</gene>
<comment type="caution">
    <text evidence="1">The sequence shown here is derived from an EMBL/GenBank/DDBJ whole genome shotgun (WGS) entry which is preliminary data.</text>
</comment>
<dbReference type="EMBL" id="FOXX01000002">
    <property type="protein sequence ID" value="SFQ32257.1"/>
    <property type="molecule type" value="Genomic_DNA"/>
</dbReference>
<evidence type="ECO:0000313" key="2">
    <source>
        <dbReference type="Proteomes" id="UP000182762"/>
    </source>
</evidence>
<dbReference type="GeneID" id="93709660"/>
<proteinExistence type="predicted"/>
<name>A0A1I5XKP3_9BACI</name>
<reference evidence="1 2" key="1">
    <citation type="submission" date="2016-10" db="EMBL/GenBank/DDBJ databases">
        <authorList>
            <person name="Varghese N."/>
            <person name="Submissions S."/>
        </authorList>
    </citation>
    <scope>NUCLEOTIDE SEQUENCE [LARGE SCALE GENOMIC DNA]</scope>
    <source>
        <strain evidence="1 2">DSM 13796</strain>
    </source>
</reference>
<evidence type="ECO:0000313" key="1">
    <source>
        <dbReference type="EMBL" id="SFQ32257.1"/>
    </source>
</evidence>